<comment type="similarity">
    <text evidence="2">Belongs to the MotB family.</text>
</comment>
<dbReference type="CDD" id="cd07185">
    <property type="entry name" value="OmpA_C-like"/>
    <property type="match status" value="1"/>
</dbReference>
<dbReference type="AlphaFoldDB" id="A0A4R1HC13"/>
<evidence type="ECO:0000256" key="2">
    <source>
        <dbReference type="ARBA" id="ARBA00008914"/>
    </source>
</evidence>
<dbReference type="EMBL" id="SMFX01000001">
    <property type="protein sequence ID" value="TCK18073.1"/>
    <property type="molecule type" value="Genomic_DNA"/>
</dbReference>
<dbReference type="Gene3D" id="3.30.1330.60">
    <property type="entry name" value="OmpA-like domain"/>
    <property type="match status" value="1"/>
</dbReference>
<dbReference type="InterPro" id="IPR006665">
    <property type="entry name" value="OmpA-like"/>
</dbReference>
<evidence type="ECO:0000259" key="10">
    <source>
        <dbReference type="PROSITE" id="PS51123"/>
    </source>
</evidence>
<dbReference type="Proteomes" id="UP000295707">
    <property type="component" value="Unassembled WGS sequence"/>
</dbReference>
<sequence length="330" mass="36199">MSVASTLSRQTTPSSGQPGDDSFPWDLDAAPSVMENDTWLLSFIDVLTLLLALFVLLLAQEHQRNKIPGHEIPDAPARIDFEYRTAPPAAAQTTAPVPAPDQIHVLKPFATIQLPPLPQIVTPLNRLKIPAPERSRKSVEKKNGVSTPEPEAQIAAHEHAPVEQENNSAIDTEQEHPENVATVTSPIDRLMQSIHASGLADRIDIQTRSNSLRLDIADSILFAPARTALSEDGVKLLGELASTLKTLPWSLSVEGHTDNIPIKTSRFPSNWELSTARASSVARELIENGVEADRIRAIGYADTRPRASNDSPEGRNRNRRVTFVLELQEE</sequence>
<organism evidence="11 12">
    <name type="scientific">Thiogranum longum</name>
    <dbReference type="NCBI Taxonomy" id="1537524"/>
    <lineage>
        <taxon>Bacteria</taxon>
        <taxon>Pseudomonadati</taxon>
        <taxon>Pseudomonadota</taxon>
        <taxon>Gammaproteobacteria</taxon>
        <taxon>Chromatiales</taxon>
        <taxon>Ectothiorhodospiraceae</taxon>
        <taxon>Thiogranum</taxon>
    </lineage>
</organism>
<evidence type="ECO:0000256" key="8">
    <source>
        <dbReference type="SAM" id="MobiDB-lite"/>
    </source>
</evidence>
<dbReference type="PANTHER" id="PTHR30329">
    <property type="entry name" value="STATOR ELEMENT OF FLAGELLAR MOTOR COMPLEX"/>
    <property type="match status" value="1"/>
</dbReference>
<feature type="transmembrane region" description="Helical" evidence="9">
    <location>
        <begin position="39"/>
        <end position="59"/>
    </location>
</feature>
<evidence type="ECO:0000256" key="9">
    <source>
        <dbReference type="SAM" id="Phobius"/>
    </source>
</evidence>
<evidence type="ECO:0000256" key="3">
    <source>
        <dbReference type="ARBA" id="ARBA00022475"/>
    </source>
</evidence>
<dbReference type="GO" id="GO:0005886">
    <property type="term" value="C:plasma membrane"/>
    <property type="evidence" value="ECO:0007669"/>
    <property type="project" value="UniProtKB-SubCell"/>
</dbReference>
<keyword evidence="6 7" id="KW-0472">Membrane</keyword>
<gene>
    <name evidence="11" type="ORF">DFR30_1332</name>
</gene>
<dbReference type="InterPro" id="IPR036737">
    <property type="entry name" value="OmpA-like_sf"/>
</dbReference>
<dbReference type="OrthoDB" id="9815217at2"/>
<feature type="region of interest" description="Disordered" evidence="8">
    <location>
        <begin position="131"/>
        <end position="185"/>
    </location>
</feature>
<evidence type="ECO:0000256" key="6">
    <source>
        <dbReference type="ARBA" id="ARBA00023136"/>
    </source>
</evidence>
<reference evidence="11 12" key="1">
    <citation type="submission" date="2019-03" db="EMBL/GenBank/DDBJ databases">
        <title>Genomic Encyclopedia of Type Strains, Phase IV (KMG-IV): sequencing the most valuable type-strain genomes for metagenomic binning, comparative biology and taxonomic classification.</title>
        <authorList>
            <person name="Goeker M."/>
        </authorList>
    </citation>
    <scope>NUCLEOTIDE SEQUENCE [LARGE SCALE GENOMIC DNA]</scope>
    <source>
        <strain evidence="11 12">DSM 19610</strain>
    </source>
</reference>
<keyword evidence="4 9" id="KW-0812">Transmembrane</keyword>
<keyword evidence="12" id="KW-1185">Reference proteome</keyword>
<keyword evidence="5 9" id="KW-1133">Transmembrane helix</keyword>
<feature type="region of interest" description="Disordered" evidence="8">
    <location>
        <begin position="1"/>
        <end position="23"/>
    </location>
</feature>
<evidence type="ECO:0000256" key="1">
    <source>
        <dbReference type="ARBA" id="ARBA00004162"/>
    </source>
</evidence>
<evidence type="ECO:0000313" key="11">
    <source>
        <dbReference type="EMBL" id="TCK18073.1"/>
    </source>
</evidence>
<proteinExistence type="inferred from homology"/>
<comment type="subcellular location">
    <subcellularLocation>
        <location evidence="1">Cell membrane</location>
        <topology evidence="1">Single-pass membrane protein</topology>
    </subcellularLocation>
</comment>
<evidence type="ECO:0000313" key="12">
    <source>
        <dbReference type="Proteomes" id="UP000295707"/>
    </source>
</evidence>
<feature type="compositionally biased region" description="Basic and acidic residues" evidence="8">
    <location>
        <begin position="131"/>
        <end position="143"/>
    </location>
</feature>
<dbReference type="Pfam" id="PF00691">
    <property type="entry name" value="OmpA"/>
    <property type="match status" value="1"/>
</dbReference>
<name>A0A4R1HC13_9GAMM</name>
<dbReference type="PROSITE" id="PS51123">
    <property type="entry name" value="OMPA_2"/>
    <property type="match status" value="1"/>
</dbReference>
<dbReference type="RefSeq" id="WP_132971902.1">
    <property type="nucleotide sequence ID" value="NZ_SMFX01000001.1"/>
</dbReference>
<comment type="caution">
    <text evidence="11">The sequence shown here is derived from an EMBL/GenBank/DDBJ whole genome shotgun (WGS) entry which is preliminary data.</text>
</comment>
<dbReference type="PANTHER" id="PTHR30329:SF21">
    <property type="entry name" value="LIPOPROTEIN YIAD-RELATED"/>
    <property type="match status" value="1"/>
</dbReference>
<evidence type="ECO:0000256" key="5">
    <source>
        <dbReference type="ARBA" id="ARBA00022989"/>
    </source>
</evidence>
<evidence type="ECO:0000256" key="4">
    <source>
        <dbReference type="ARBA" id="ARBA00022692"/>
    </source>
</evidence>
<dbReference type="InterPro" id="IPR050330">
    <property type="entry name" value="Bact_OuterMem_StrucFunc"/>
</dbReference>
<feature type="domain" description="OmpA-like" evidence="10">
    <location>
        <begin position="209"/>
        <end position="329"/>
    </location>
</feature>
<protein>
    <submittedName>
        <fullName evidence="11">Chemotaxis protein MotB</fullName>
    </submittedName>
</protein>
<dbReference type="PRINTS" id="PR01023">
    <property type="entry name" value="NAFLGMOTY"/>
</dbReference>
<feature type="compositionally biased region" description="Polar residues" evidence="8">
    <location>
        <begin position="1"/>
        <end position="17"/>
    </location>
</feature>
<dbReference type="Pfam" id="PF13677">
    <property type="entry name" value="MotB_plug"/>
    <property type="match status" value="1"/>
</dbReference>
<dbReference type="InterPro" id="IPR025713">
    <property type="entry name" value="MotB-like_N_dom"/>
</dbReference>
<keyword evidence="3" id="KW-1003">Cell membrane</keyword>
<accession>A0A4R1HC13</accession>
<dbReference type="SUPFAM" id="SSF103088">
    <property type="entry name" value="OmpA-like"/>
    <property type="match status" value="1"/>
</dbReference>
<evidence type="ECO:0000256" key="7">
    <source>
        <dbReference type="PROSITE-ProRule" id="PRU00473"/>
    </source>
</evidence>